<dbReference type="KEGG" id="dbr:Deba_2715"/>
<protein>
    <submittedName>
        <fullName evidence="6">Signal peptide peptidase SppA, 36K type</fullName>
    </submittedName>
</protein>
<dbReference type="OrthoDB" id="9764363at2"/>
<feature type="domain" description="Peptidase S49" evidence="5">
    <location>
        <begin position="98"/>
        <end position="248"/>
    </location>
</feature>
<keyword evidence="2" id="KW-0645">Protease</keyword>
<evidence type="ECO:0000256" key="2">
    <source>
        <dbReference type="ARBA" id="ARBA00022670"/>
    </source>
</evidence>
<gene>
    <name evidence="6" type="ordered locus">Deba_2715</name>
</gene>
<evidence type="ECO:0000256" key="4">
    <source>
        <dbReference type="ARBA" id="ARBA00022825"/>
    </source>
</evidence>
<dbReference type="SUPFAM" id="SSF52096">
    <property type="entry name" value="ClpP/crotonase"/>
    <property type="match status" value="1"/>
</dbReference>
<dbReference type="NCBIfam" id="TIGR00706">
    <property type="entry name" value="SppA_dom"/>
    <property type="match status" value="1"/>
</dbReference>
<evidence type="ECO:0000256" key="3">
    <source>
        <dbReference type="ARBA" id="ARBA00022801"/>
    </source>
</evidence>
<proteinExistence type="inferred from homology"/>
<dbReference type="Pfam" id="PF01343">
    <property type="entry name" value="Peptidase_S49"/>
    <property type="match status" value="1"/>
</dbReference>
<evidence type="ECO:0000256" key="1">
    <source>
        <dbReference type="ARBA" id="ARBA00008683"/>
    </source>
</evidence>
<dbReference type="AlphaFoldDB" id="E1QKH6"/>
<dbReference type="InterPro" id="IPR002142">
    <property type="entry name" value="Peptidase_S49"/>
</dbReference>
<comment type="similarity">
    <text evidence="1">Belongs to the peptidase S49 family.</text>
</comment>
<dbReference type="Proteomes" id="UP000009047">
    <property type="component" value="Chromosome"/>
</dbReference>
<keyword evidence="3" id="KW-0378">Hydrolase</keyword>
<organism evidence="6 7">
    <name type="scientific">Desulfarculus baarsii (strain ATCC 33931 / DSM 2075 / LMG 7858 / VKM B-1802 / 2st14)</name>
    <dbReference type="NCBI Taxonomy" id="644282"/>
    <lineage>
        <taxon>Bacteria</taxon>
        <taxon>Pseudomonadati</taxon>
        <taxon>Thermodesulfobacteriota</taxon>
        <taxon>Desulfarculia</taxon>
        <taxon>Desulfarculales</taxon>
        <taxon>Desulfarculaceae</taxon>
        <taxon>Desulfarculus</taxon>
    </lineage>
</organism>
<dbReference type="PANTHER" id="PTHR33209">
    <property type="entry name" value="PROTEASE 4"/>
    <property type="match status" value="1"/>
</dbReference>
<dbReference type="CDD" id="cd07023">
    <property type="entry name" value="S49_Sppa_N_C"/>
    <property type="match status" value="1"/>
</dbReference>
<name>E1QKH6_DESB2</name>
<keyword evidence="7" id="KW-1185">Reference proteome</keyword>
<accession>E1QKH6</accession>
<evidence type="ECO:0000259" key="5">
    <source>
        <dbReference type="Pfam" id="PF01343"/>
    </source>
</evidence>
<dbReference type="InterPro" id="IPR004635">
    <property type="entry name" value="Pept_S49_SppA"/>
</dbReference>
<dbReference type="Gene3D" id="6.20.330.10">
    <property type="match status" value="1"/>
</dbReference>
<dbReference type="GO" id="GO:0006508">
    <property type="term" value="P:proteolysis"/>
    <property type="evidence" value="ECO:0007669"/>
    <property type="project" value="UniProtKB-KW"/>
</dbReference>
<dbReference type="InterPro" id="IPR029045">
    <property type="entry name" value="ClpP/crotonase-like_dom_sf"/>
</dbReference>
<evidence type="ECO:0000313" key="6">
    <source>
        <dbReference type="EMBL" id="ADK86069.1"/>
    </source>
</evidence>
<dbReference type="GO" id="GO:0008236">
    <property type="term" value="F:serine-type peptidase activity"/>
    <property type="evidence" value="ECO:0007669"/>
    <property type="project" value="UniProtKB-KW"/>
</dbReference>
<dbReference type="Gene3D" id="3.90.226.10">
    <property type="entry name" value="2-enoyl-CoA Hydratase, Chain A, domain 1"/>
    <property type="match status" value="1"/>
</dbReference>
<reference evidence="6 7" key="1">
    <citation type="journal article" date="2010" name="Stand. Genomic Sci.">
        <title>Complete genome sequence of Desulfarculus baarsii type strain (2st14).</title>
        <authorList>
            <person name="Sun H."/>
            <person name="Spring S."/>
            <person name="Lapidus A."/>
            <person name="Davenport K."/>
            <person name="Del Rio T.G."/>
            <person name="Tice H."/>
            <person name="Nolan M."/>
            <person name="Copeland A."/>
            <person name="Cheng J.F."/>
            <person name="Lucas S."/>
            <person name="Tapia R."/>
            <person name="Goodwin L."/>
            <person name="Pitluck S."/>
            <person name="Ivanova N."/>
            <person name="Pagani I."/>
            <person name="Mavromatis K."/>
            <person name="Ovchinnikova G."/>
            <person name="Pati A."/>
            <person name="Chen A."/>
            <person name="Palaniappan K."/>
            <person name="Hauser L."/>
            <person name="Chang Y.J."/>
            <person name="Jeffries C.D."/>
            <person name="Detter J.C."/>
            <person name="Han C."/>
            <person name="Rohde M."/>
            <person name="Brambilla E."/>
            <person name="Goker M."/>
            <person name="Woyke T."/>
            <person name="Bristow J."/>
            <person name="Eisen J.A."/>
            <person name="Markowitz V."/>
            <person name="Hugenholtz P."/>
            <person name="Kyrpides N.C."/>
            <person name="Klenk H.P."/>
            <person name="Land M."/>
        </authorList>
    </citation>
    <scope>NUCLEOTIDE SEQUENCE [LARGE SCALE GENOMIC DNA]</scope>
    <source>
        <strain evidence="7">ATCC 33931 / DSM 2075 / LMG 7858 / VKM B-1802 / 2st14</strain>
    </source>
</reference>
<dbReference type="EMBL" id="CP002085">
    <property type="protein sequence ID" value="ADK86069.1"/>
    <property type="molecule type" value="Genomic_DNA"/>
</dbReference>
<dbReference type="PANTHER" id="PTHR33209:SF1">
    <property type="entry name" value="PEPTIDASE S49 DOMAIN-CONTAINING PROTEIN"/>
    <property type="match status" value="1"/>
</dbReference>
<dbReference type="RefSeq" id="WP_013259508.1">
    <property type="nucleotide sequence ID" value="NC_014365.1"/>
</dbReference>
<dbReference type="InterPro" id="IPR047272">
    <property type="entry name" value="S49_SppA_C"/>
</dbReference>
<keyword evidence="4" id="KW-0720">Serine protease</keyword>
<evidence type="ECO:0000313" key="7">
    <source>
        <dbReference type="Proteomes" id="UP000009047"/>
    </source>
</evidence>
<dbReference type="eggNOG" id="COG0616">
    <property type="taxonomic scope" value="Bacteria"/>
</dbReference>
<sequence length="300" mass="31558">MQKRSLLVAVVISLVMAAGLAGAMLLLDRGDGFKLVGLRGKKVGVVEVSGTITSAAPVIFDLQDFREDDSIKAIVLRVDSPGGGVAASQEIFREVARTAEVKPVVCSMGEVAASGGYYVAAPCTKIMASPGTITGSIGVIASVPDVTDLFGKLGVRMQYVQAGKLKGAGAPGRPLSPDERDMLQQIIDLSHRQFIDDVASARKLDKAKLRAVADGRVILGEAAVGLGLVDETGNFNDAVDLAAELAHIDGQPELIWPADEESSWLGNLVQEQVSTAVRAIADNLQKPRVQYIFNPAAGQR</sequence>
<dbReference type="STRING" id="644282.Deba_2715"/>
<dbReference type="HOGENOM" id="CLU_046540_0_0_7"/>